<keyword evidence="3" id="KW-1185">Reference proteome</keyword>
<proteinExistence type="predicted"/>
<name>A0A318TT20_9BRAD</name>
<protein>
    <submittedName>
        <fullName evidence="2">Uncharacterized protein</fullName>
    </submittedName>
</protein>
<accession>A0A318TT20</accession>
<evidence type="ECO:0000313" key="3">
    <source>
        <dbReference type="Proteomes" id="UP000248148"/>
    </source>
</evidence>
<dbReference type="EMBL" id="QJTI01000002">
    <property type="protein sequence ID" value="PYF04995.1"/>
    <property type="molecule type" value="Genomic_DNA"/>
</dbReference>
<evidence type="ECO:0000256" key="1">
    <source>
        <dbReference type="SAM" id="MobiDB-lite"/>
    </source>
</evidence>
<feature type="region of interest" description="Disordered" evidence="1">
    <location>
        <begin position="25"/>
        <end position="53"/>
    </location>
</feature>
<comment type="caution">
    <text evidence="2">The sequence shown here is derived from an EMBL/GenBank/DDBJ whole genome shotgun (WGS) entry which is preliminary data.</text>
</comment>
<reference evidence="2 3" key="1">
    <citation type="submission" date="2018-06" db="EMBL/GenBank/DDBJ databases">
        <title>Genomic Encyclopedia of Archaeal and Bacterial Type Strains, Phase II (KMG-II): from individual species to whole genera.</title>
        <authorList>
            <person name="Goeker M."/>
        </authorList>
    </citation>
    <scope>NUCLEOTIDE SEQUENCE [LARGE SCALE GENOMIC DNA]</scope>
    <source>
        <strain evidence="2 3">JCM 11668</strain>
    </source>
</reference>
<gene>
    <name evidence="2" type="ORF">BJ122_102221</name>
</gene>
<evidence type="ECO:0000313" key="2">
    <source>
        <dbReference type="EMBL" id="PYF04995.1"/>
    </source>
</evidence>
<organism evidence="2 3">
    <name type="scientific">Rhodopseudomonas faecalis</name>
    <dbReference type="NCBI Taxonomy" id="99655"/>
    <lineage>
        <taxon>Bacteria</taxon>
        <taxon>Pseudomonadati</taxon>
        <taxon>Pseudomonadota</taxon>
        <taxon>Alphaproteobacteria</taxon>
        <taxon>Hyphomicrobiales</taxon>
        <taxon>Nitrobacteraceae</taxon>
        <taxon>Rhodopseudomonas</taxon>
    </lineage>
</organism>
<sequence length="86" mass="9822">MDYSLREAFADLLEFAVDTAVEKHKARQRADEQREIAQEEVRRRSCAEQKAAEHQSKIDLLEAEVGRYVAKFGPLPTNNESAHGHK</sequence>
<dbReference type="AlphaFoldDB" id="A0A318TT20"/>
<dbReference type="SUPFAM" id="SSF161270">
    <property type="entry name" value="PspA lactotransferrin-binding region"/>
    <property type="match status" value="1"/>
</dbReference>
<dbReference type="Proteomes" id="UP000248148">
    <property type="component" value="Unassembled WGS sequence"/>
</dbReference>